<comment type="subcellular location">
    <subcellularLocation>
        <location evidence="1">Cell membrane</location>
        <topology evidence="1">Multi-pass membrane protein</topology>
    </subcellularLocation>
</comment>
<keyword evidence="6" id="KW-0472">Membrane</keyword>
<dbReference type="Pfam" id="PF00884">
    <property type="entry name" value="Sulfatase"/>
    <property type="match status" value="1"/>
</dbReference>
<evidence type="ECO:0000259" key="7">
    <source>
        <dbReference type="Pfam" id="PF00884"/>
    </source>
</evidence>
<dbReference type="AlphaFoldDB" id="A0A4R5G344"/>
<dbReference type="InterPro" id="IPR011004">
    <property type="entry name" value="Trimer_LpxA-like_sf"/>
</dbReference>
<dbReference type="CDD" id="cd16015">
    <property type="entry name" value="LTA_synthase"/>
    <property type="match status" value="1"/>
</dbReference>
<dbReference type="InterPro" id="IPR000917">
    <property type="entry name" value="Sulfatase_N"/>
</dbReference>
<protein>
    <submittedName>
        <fullName evidence="8">LTA synthase family protein</fullName>
    </submittedName>
</protein>
<dbReference type="InterPro" id="IPR017850">
    <property type="entry name" value="Alkaline_phosphatase_core_sf"/>
</dbReference>
<evidence type="ECO:0000313" key="8">
    <source>
        <dbReference type="EMBL" id="TDE70101.1"/>
    </source>
</evidence>
<evidence type="ECO:0000313" key="9">
    <source>
        <dbReference type="Proteomes" id="UP000295231"/>
    </source>
</evidence>
<evidence type="ECO:0000256" key="5">
    <source>
        <dbReference type="ARBA" id="ARBA00022989"/>
    </source>
</evidence>
<dbReference type="Gene3D" id="2.160.10.10">
    <property type="entry name" value="Hexapeptide repeat proteins"/>
    <property type="match status" value="1"/>
</dbReference>
<dbReference type="PANTHER" id="PTHR47371:SF3">
    <property type="entry name" value="PHOSPHOGLYCEROL TRANSFERASE I"/>
    <property type="match status" value="1"/>
</dbReference>
<evidence type="ECO:0000256" key="4">
    <source>
        <dbReference type="ARBA" id="ARBA00022692"/>
    </source>
</evidence>
<keyword evidence="5" id="KW-1133">Transmembrane helix</keyword>
<sequence>DNVLVGANAVVIEGVQVGNGSVVAAGAIAENIPVLSRLNNYENIEWMGQGTVARERSLTFVWLKQMTSKKMTKPKNYSREQIDKIVDEYIKKAREINASRENSISDQTVIYVLSESFSDPSRISNVNLTSDPIPVIRSIKDSTTSGLMKSDGYGGGTANMEFETLTGLPMYNLSTSVSTLYTDVVPQMTYFPSISDSYASKNKYAVHLGDAATYSRKEVYRKLGFDTFIAEKNGTEAAKHLEHYGVYPSDAATYQTVLDNIDTSKNQFFSVITYQNHAPWNLDEDSEIGASGEGFSPGENYYVNNYAKLLYQTDQATQNWLQQLSQIDKKITVVFYGDHLPGFYPQESFSDNPAGQYQTDYFIWSNYSTDVLSHPLVNSSDFPAELLAVTNSKVSPYYALLTEILDNASVDKDKLTDEQVKIANDLKLVEYDMVSGKGYLKSHKVFFKVTK</sequence>
<reference evidence="8 9" key="1">
    <citation type="submission" date="2019-03" db="EMBL/GenBank/DDBJ databases">
        <authorList>
            <person name="Fan P."/>
        </authorList>
    </citation>
    <scope>NUCLEOTIDE SEQUENCE [LARGE SCALE GENOMIC DNA]</scope>
    <source>
        <strain evidence="8 9">KCJ4950</strain>
    </source>
</reference>
<comment type="pathway">
    <text evidence="2">Cell wall biogenesis; lipoteichoic acid biosynthesis.</text>
</comment>
<gene>
    <name evidence="8" type="ORF">E0E04_08370</name>
</gene>
<dbReference type="SUPFAM" id="SSF53649">
    <property type="entry name" value="Alkaline phosphatase-like"/>
    <property type="match status" value="1"/>
</dbReference>
<dbReference type="RefSeq" id="WP_206282064.1">
    <property type="nucleotide sequence ID" value="NZ_SJWY01000263.1"/>
</dbReference>
<name>A0A4R5G344_9STRE</name>
<evidence type="ECO:0000256" key="6">
    <source>
        <dbReference type="ARBA" id="ARBA00023136"/>
    </source>
</evidence>
<proteinExistence type="predicted"/>
<evidence type="ECO:0000256" key="2">
    <source>
        <dbReference type="ARBA" id="ARBA00004936"/>
    </source>
</evidence>
<evidence type="ECO:0000256" key="3">
    <source>
        <dbReference type="ARBA" id="ARBA00022475"/>
    </source>
</evidence>
<dbReference type="InterPro" id="IPR050448">
    <property type="entry name" value="OpgB/LTA_synthase_biosynth"/>
</dbReference>
<keyword evidence="3" id="KW-1003">Cell membrane</keyword>
<keyword evidence="9" id="KW-1185">Reference proteome</keyword>
<dbReference type="SUPFAM" id="SSF51161">
    <property type="entry name" value="Trimeric LpxA-like enzymes"/>
    <property type="match status" value="1"/>
</dbReference>
<comment type="caution">
    <text evidence="8">The sequence shown here is derived from an EMBL/GenBank/DDBJ whole genome shotgun (WGS) entry which is preliminary data.</text>
</comment>
<dbReference type="EMBL" id="SJWY01000263">
    <property type="protein sequence ID" value="TDE70101.1"/>
    <property type="molecule type" value="Genomic_DNA"/>
</dbReference>
<dbReference type="PANTHER" id="PTHR47371">
    <property type="entry name" value="LIPOTEICHOIC ACID SYNTHASE"/>
    <property type="match status" value="1"/>
</dbReference>
<dbReference type="GO" id="GO:0005886">
    <property type="term" value="C:plasma membrane"/>
    <property type="evidence" value="ECO:0007669"/>
    <property type="project" value="UniProtKB-SubCell"/>
</dbReference>
<dbReference type="Gene3D" id="3.40.720.10">
    <property type="entry name" value="Alkaline Phosphatase, subunit A"/>
    <property type="match status" value="1"/>
</dbReference>
<feature type="non-terminal residue" evidence="8">
    <location>
        <position position="1"/>
    </location>
</feature>
<accession>A0A4R5G344</accession>
<organism evidence="8 9">
    <name type="scientific">Streptococcus vicugnae</name>
    <dbReference type="NCBI Taxonomy" id="2740579"/>
    <lineage>
        <taxon>Bacteria</taxon>
        <taxon>Bacillati</taxon>
        <taxon>Bacillota</taxon>
        <taxon>Bacilli</taxon>
        <taxon>Lactobacillales</taxon>
        <taxon>Streptococcaceae</taxon>
        <taxon>Streptococcus</taxon>
    </lineage>
</organism>
<feature type="domain" description="Sulfatase N-terminal" evidence="7">
    <location>
        <begin position="107"/>
        <end position="391"/>
    </location>
</feature>
<evidence type="ECO:0000256" key="1">
    <source>
        <dbReference type="ARBA" id="ARBA00004651"/>
    </source>
</evidence>
<keyword evidence="4" id="KW-0812">Transmembrane</keyword>
<dbReference type="Proteomes" id="UP000295231">
    <property type="component" value="Unassembled WGS sequence"/>
</dbReference>